<organism evidence="1 2">
    <name type="scientific">Alkalibaculum sporogenes</name>
    <dbReference type="NCBI Taxonomy" id="2655001"/>
    <lineage>
        <taxon>Bacteria</taxon>
        <taxon>Bacillati</taxon>
        <taxon>Bacillota</taxon>
        <taxon>Clostridia</taxon>
        <taxon>Eubacteriales</taxon>
        <taxon>Eubacteriaceae</taxon>
        <taxon>Alkalibaculum</taxon>
    </lineage>
</organism>
<evidence type="ECO:0000313" key="1">
    <source>
        <dbReference type="EMBL" id="MPW25063.1"/>
    </source>
</evidence>
<reference evidence="1 2" key="1">
    <citation type="submission" date="2019-10" db="EMBL/GenBank/DDBJ databases">
        <title>Alkalibaculum tamaniensis sp.nov., a new alkaliphilic acetogen, isolated on methoxylated aromatics from a mud volcano.</title>
        <authorList>
            <person name="Khomyakova M.A."/>
            <person name="Merkel A.Y."/>
            <person name="Bonch-Osmolovskaya E.A."/>
            <person name="Slobodkin A.I."/>
        </authorList>
    </citation>
    <scope>NUCLEOTIDE SEQUENCE [LARGE SCALE GENOMIC DNA]</scope>
    <source>
        <strain evidence="1 2">M08DMB</strain>
    </source>
</reference>
<dbReference type="AlphaFoldDB" id="A0A6A7K7I8"/>
<dbReference type="SUPFAM" id="SSF55729">
    <property type="entry name" value="Acyl-CoA N-acyltransferases (Nat)"/>
    <property type="match status" value="1"/>
</dbReference>
<name>A0A6A7K7I8_9FIRM</name>
<evidence type="ECO:0008006" key="3">
    <source>
        <dbReference type="Google" id="ProtNLM"/>
    </source>
</evidence>
<keyword evidence="2" id="KW-1185">Reference proteome</keyword>
<comment type="caution">
    <text evidence="1">The sequence shown here is derived from an EMBL/GenBank/DDBJ whole genome shotgun (WGS) entry which is preliminary data.</text>
</comment>
<sequence length="196" mass="22881">MKLLKNLKKQELNDISEIIGSSFLSNELFHEFGSIEERKDIVMKYMWAYVKCVYESNALYQNDDGTAYIGLTYSDRKAMGPQLKMLIKILRVVPFSTLKRFFNHIKQISDGNSKYTKNTYVEVLMVCVSEAHQGQGKIREMIEFAMDMARERNVPLLFDTDMEEYAKIYQHFGCELYNTNTASNGVTRYNLVWKES</sequence>
<protein>
    <recommendedName>
        <fullName evidence="3">GNAT family N-acetyltransferase</fullName>
    </recommendedName>
</protein>
<dbReference type="CDD" id="cd04301">
    <property type="entry name" value="NAT_SF"/>
    <property type="match status" value="1"/>
</dbReference>
<gene>
    <name evidence="1" type="ORF">GC105_04585</name>
</gene>
<dbReference type="Gene3D" id="3.40.630.30">
    <property type="match status" value="1"/>
</dbReference>
<evidence type="ECO:0000313" key="2">
    <source>
        <dbReference type="Proteomes" id="UP000440004"/>
    </source>
</evidence>
<dbReference type="RefSeq" id="WP_152802168.1">
    <property type="nucleotide sequence ID" value="NZ_WHNX01000005.1"/>
</dbReference>
<dbReference type="EMBL" id="WHNX01000005">
    <property type="protein sequence ID" value="MPW25063.1"/>
    <property type="molecule type" value="Genomic_DNA"/>
</dbReference>
<dbReference type="InterPro" id="IPR016181">
    <property type="entry name" value="Acyl_CoA_acyltransferase"/>
</dbReference>
<dbReference type="Proteomes" id="UP000440004">
    <property type="component" value="Unassembled WGS sequence"/>
</dbReference>
<proteinExistence type="predicted"/>
<accession>A0A6A7K7I8</accession>